<keyword evidence="1" id="KW-0853">WD repeat</keyword>
<name>A0AAI8VT88_9PEZI</name>
<evidence type="ECO:0000256" key="2">
    <source>
        <dbReference type="ARBA" id="ARBA00022737"/>
    </source>
</evidence>
<dbReference type="GO" id="GO:0031145">
    <property type="term" value="P:anaphase-promoting complex-dependent catabolic process"/>
    <property type="evidence" value="ECO:0007669"/>
    <property type="project" value="TreeGrafter"/>
</dbReference>
<evidence type="ECO:0000313" key="4">
    <source>
        <dbReference type="Proteomes" id="UP001295740"/>
    </source>
</evidence>
<keyword evidence="2" id="KW-0677">Repeat</keyword>
<organism evidence="3 4">
    <name type="scientific">Anthostomella pinea</name>
    <dbReference type="NCBI Taxonomy" id="933095"/>
    <lineage>
        <taxon>Eukaryota</taxon>
        <taxon>Fungi</taxon>
        <taxon>Dikarya</taxon>
        <taxon>Ascomycota</taxon>
        <taxon>Pezizomycotina</taxon>
        <taxon>Sordariomycetes</taxon>
        <taxon>Xylariomycetidae</taxon>
        <taxon>Xylariales</taxon>
        <taxon>Xylariaceae</taxon>
        <taxon>Anthostomella</taxon>
    </lineage>
</organism>
<dbReference type="EMBL" id="CAUWAG010000018">
    <property type="protein sequence ID" value="CAJ2510657.1"/>
    <property type="molecule type" value="Genomic_DNA"/>
</dbReference>
<accession>A0AAI8VT88</accession>
<keyword evidence="4" id="KW-1185">Reference proteome</keyword>
<protein>
    <submittedName>
        <fullName evidence="3">Uu.00g062820.m01.CDS01</fullName>
    </submittedName>
</protein>
<dbReference type="Gene3D" id="2.130.10.10">
    <property type="entry name" value="YVTN repeat-like/Quinoprotein amine dehydrogenase"/>
    <property type="match status" value="1"/>
</dbReference>
<dbReference type="GO" id="GO:0005680">
    <property type="term" value="C:anaphase-promoting complex"/>
    <property type="evidence" value="ECO:0007669"/>
    <property type="project" value="TreeGrafter"/>
</dbReference>
<dbReference type="InterPro" id="IPR015943">
    <property type="entry name" value="WD40/YVTN_repeat-like_dom_sf"/>
</dbReference>
<dbReference type="AlphaFoldDB" id="A0AAI8VT88"/>
<proteinExistence type="predicted"/>
<evidence type="ECO:0000313" key="3">
    <source>
        <dbReference type="EMBL" id="CAJ2510657.1"/>
    </source>
</evidence>
<dbReference type="InterPro" id="IPR036322">
    <property type="entry name" value="WD40_repeat_dom_sf"/>
</dbReference>
<dbReference type="PANTHER" id="PTHR19918">
    <property type="entry name" value="CELL DIVISION CYCLE 20 CDC20 FIZZY -RELATED"/>
    <property type="match status" value="1"/>
</dbReference>
<dbReference type="PANTHER" id="PTHR19918:SF5">
    <property type="entry name" value="MEIOSIS-SPECIFIC APC_C ACTIVATOR PROTEIN AMA1"/>
    <property type="match status" value="1"/>
</dbReference>
<dbReference type="GO" id="GO:1990757">
    <property type="term" value="F:ubiquitin ligase activator activity"/>
    <property type="evidence" value="ECO:0007669"/>
    <property type="project" value="TreeGrafter"/>
</dbReference>
<dbReference type="GO" id="GO:1905786">
    <property type="term" value="P:positive regulation of anaphase-promoting complex-dependent catabolic process"/>
    <property type="evidence" value="ECO:0007669"/>
    <property type="project" value="TreeGrafter"/>
</dbReference>
<dbReference type="GO" id="GO:0010997">
    <property type="term" value="F:anaphase-promoting complex binding"/>
    <property type="evidence" value="ECO:0007669"/>
    <property type="project" value="InterPro"/>
</dbReference>
<sequence length="361" mass="39759">MPMASADRFVPFRVPLSDRFRANKSAHELSPSERLLRTDTVGSDAFCFHPKHSTPIPTRRGRAIRSECSGAGADRRVGTVLDLHSLERQVSNGTVWSVGGLAPGSLVVDGGRGRLVSSGTNARLYTTSFSNSRPKSEEDQEKHEGRLALALKIDRGQRILDFDGYSTFPRCKSKGRPSLRSTKTIWNGTEWSNDDHTPKLQREVRILPNAPFKVLDAPGLRDDYYCSIMAYSPSCHTLVVGLGNLLYGWSESSGVTLLNAGMKDGSWLTSVSFSSYMGGKSILAFGRSNGVLSLVSLFDSLLPRFEAEQPAQVSCLSWRPVVTLRPSLNPQNPGVMVRTEDLLVGDELGDIYYYSVEWPEP</sequence>
<dbReference type="Proteomes" id="UP001295740">
    <property type="component" value="Unassembled WGS sequence"/>
</dbReference>
<comment type="caution">
    <text evidence="3">The sequence shown here is derived from an EMBL/GenBank/DDBJ whole genome shotgun (WGS) entry which is preliminary data.</text>
</comment>
<dbReference type="SUPFAM" id="SSF50978">
    <property type="entry name" value="WD40 repeat-like"/>
    <property type="match status" value="1"/>
</dbReference>
<reference evidence="3" key="1">
    <citation type="submission" date="2023-10" db="EMBL/GenBank/DDBJ databases">
        <authorList>
            <person name="Hackl T."/>
        </authorList>
    </citation>
    <scope>NUCLEOTIDE SEQUENCE</scope>
</reference>
<dbReference type="InterPro" id="IPR033010">
    <property type="entry name" value="Cdc20/Fizzy"/>
</dbReference>
<gene>
    <name evidence="3" type="ORF">KHLLAP_LOCUS11125</name>
</gene>
<evidence type="ECO:0000256" key="1">
    <source>
        <dbReference type="ARBA" id="ARBA00022574"/>
    </source>
</evidence>